<dbReference type="AlphaFoldDB" id="A0A183UYC1"/>
<accession>A0A183UYC1</accession>
<reference evidence="2 3" key="2">
    <citation type="submission" date="2018-11" db="EMBL/GenBank/DDBJ databases">
        <authorList>
            <consortium name="Pathogen Informatics"/>
        </authorList>
    </citation>
    <scope>NUCLEOTIDE SEQUENCE [LARGE SCALE GENOMIC DNA]</scope>
</reference>
<name>A0A183UYC1_TOXCA</name>
<dbReference type="EMBL" id="UYWY01021747">
    <property type="protein sequence ID" value="VDM44812.1"/>
    <property type="molecule type" value="Genomic_DNA"/>
</dbReference>
<feature type="chain" id="PRO_5044553482" evidence="1">
    <location>
        <begin position="20"/>
        <end position="122"/>
    </location>
</feature>
<keyword evidence="3" id="KW-1185">Reference proteome</keyword>
<gene>
    <name evidence="2" type="ORF">TCNE_LOCUS13491</name>
</gene>
<dbReference type="Pfam" id="PF01663">
    <property type="entry name" value="Phosphodiest"/>
    <property type="match status" value="1"/>
</dbReference>
<evidence type="ECO:0000313" key="3">
    <source>
        <dbReference type="Proteomes" id="UP000050794"/>
    </source>
</evidence>
<dbReference type="Gene3D" id="3.40.720.10">
    <property type="entry name" value="Alkaline Phosphatase, subunit A"/>
    <property type="match status" value="1"/>
</dbReference>
<evidence type="ECO:0000313" key="2">
    <source>
        <dbReference type="EMBL" id="VDM44812.1"/>
    </source>
</evidence>
<dbReference type="Proteomes" id="UP000050794">
    <property type="component" value="Unassembled WGS sequence"/>
</dbReference>
<feature type="signal peptide" evidence="1">
    <location>
        <begin position="1"/>
        <end position="19"/>
    </location>
</feature>
<keyword evidence="1" id="KW-0732">Signal</keyword>
<dbReference type="SUPFAM" id="SSF53649">
    <property type="entry name" value="Alkaline phosphatase-like"/>
    <property type="match status" value="1"/>
</dbReference>
<dbReference type="InterPro" id="IPR002591">
    <property type="entry name" value="Phosphodiest/P_Trfase"/>
</dbReference>
<evidence type="ECO:0000256" key="1">
    <source>
        <dbReference type="SAM" id="SignalP"/>
    </source>
</evidence>
<sequence length="122" mass="14171">MRNFRTLIIIFLLCCSATLQKVPYGQNLIVLLIDGLGRSLLNQSDIELFGFRHVTENGARAEYLKPTYPTQSYPNWMSLFSGEMCFLPQTEFQGSFFINRKQKRTKQKSVVYLTVQAPRHFI</sequence>
<protein>
    <submittedName>
        <fullName evidence="4">Metalloenzyme domain-containing protein</fullName>
    </submittedName>
</protein>
<evidence type="ECO:0000313" key="4">
    <source>
        <dbReference type="WBParaSite" id="TCNE_0001349101-mRNA-1"/>
    </source>
</evidence>
<dbReference type="InterPro" id="IPR017850">
    <property type="entry name" value="Alkaline_phosphatase_core_sf"/>
</dbReference>
<proteinExistence type="predicted"/>
<dbReference type="WBParaSite" id="TCNE_0001349101-mRNA-1">
    <property type="protein sequence ID" value="TCNE_0001349101-mRNA-1"/>
    <property type="gene ID" value="TCNE_0001349101"/>
</dbReference>
<organism evidence="3 4">
    <name type="scientific">Toxocara canis</name>
    <name type="common">Canine roundworm</name>
    <dbReference type="NCBI Taxonomy" id="6265"/>
    <lineage>
        <taxon>Eukaryota</taxon>
        <taxon>Metazoa</taxon>
        <taxon>Ecdysozoa</taxon>
        <taxon>Nematoda</taxon>
        <taxon>Chromadorea</taxon>
        <taxon>Rhabditida</taxon>
        <taxon>Spirurina</taxon>
        <taxon>Ascaridomorpha</taxon>
        <taxon>Ascaridoidea</taxon>
        <taxon>Toxocaridae</taxon>
        <taxon>Toxocara</taxon>
    </lineage>
</organism>
<reference evidence="4" key="1">
    <citation type="submission" date="2016-06" db="UniProtKB">
        <authorList>
            <consortium name="WormBaseParasite"/>
        </authorList>
    </citation>
    <scope>IDENTIFICATION</scope>
</reference>